<keyword evidence="5" id="KW-0408">Iron</keyword>
<dbReference type="PANTHER" id="PTHR43756">
    <property type="entry name" value="CHOLINE MONOOXYGENASE, CHLOROPLASTIC"/>
    <property type="match status" value="1"/>
</dbReference>
<dbReference type="GO" id="GO:0051537">
    <property type="term" value="F:2 iron, 2 sulfur cluster binding"/>
    <property type="evidence" value="ECO:0007669"/>
    <property type="project" value="UniProtKB-KW"/>
</dbReference>
<protein>
    <submittedName>
        <fullName evidence="8">Aromatic ring-hydroxylating dioxygenase subunit alpha</fullName>
    </submittedName>
</protein>
<dbReference type="Gene3D" id="3.90.380.10">
    <property type="entry name" value="Naphthalene 1,2-dioxygenase Alpha Subunit, Chain A, domain 1"/>
    <property type="match status" value="1"/>
</dbReference>
<dbReference type="SUPFAM" id="SSF50022">
    <property type="entry name" value="ISP domain"/>
    <property type="match status" value="1"/>
</dbReference>
<sequence length="383" mass="43444">MLNAILPVEAYTSEQFFQLEQRHIFTEHWQCAGLIEDLIAPGDYLTAKVGLADILVVKGQDNQLSAYHNACRHRGTRLLDGKGKTGTRIVCPYHSWSYDLAGNLLGLPEHKRQFSQLDKSCYGLKPAKVGVWRGMIWVHAKPDAIELVDWFAPMAEQLAPYDIGSLIESPDDLVSQEINANWKIVVENYIDHYHLAHLHSGTLSMYDHKRAKFGFADHHFHFWEPLSADYQQDISTNAPLPLLMDKADPTLGAWVPMLFPGIGLAETESSWSVFHIVPLAVDKTRVNIRAKVKNTSSLAFMSQAAKSYAYWQRKVKAKSAKQGDKHPLGSGDFMQEDVYVCEQLQQAMKSPYFSFGPLAERSELPVYQHQQLVWQLIAPHWQT</sequence>
<evidence type="ECO:0000256" key="6">
    <source>
        <dbReference type="ARBA" id="ARBA00023014"/>
    </source>
</evidence>
<evidence type="ECO:0000256" key="4">
    <source>
        <dbReference type="ARBA" id="ARBA00023002"/>
    </source>
</evidence>
<dbReference type="Pfam" id="PF00355">
    <property type="entry name" value="Rieske"/>
    <property type="match status" value="1"/>
</dbReference>
<evidence type="ECO:0000256" key="1">
    <source>
        <dbReference type="ARBA" id="ARBA00001962"/>
    </source>
</evidence>
<dbReference type="GO" id="GO:0005506">
    <property type="term" value="F:iron ion binding"/>
    <property type="evidence" value="ECO:0007669"/>
    <property type="project" value="InterPro"/>
</dbReference>
<keyword evidence="9" id="KW-1185">Reference proteome</keyword>
<dbReference type="InterPro" id="IPR017941">
    <property type="entry name" value="Rieske_2Fe-2S"/>
</dbReference>
<dbReference type="PROSITE" id="PS51296">
    <property type="entry name" value="RIESKE"/>
    <property type="match status" value="1"/>
</dbReference>
<name>A0A3E0U426_9GAMM</name>
<dbReference type="GO" id="GO:0051213">
    <property type="term" value="F:dioxygenase activity"/>
    <property type="evidence" value="ECO:0007669"/>
    <property type="project" value="UniProtKB-KW"/>
</dbReference>
<dbReference type="InterPro" id="IPR001663">
    <property type="entry name" value="Rng_hydr_dOase-A"/>
</dbReference>
<keyword evidence="8" id="KW-0223">Dioxygenase</keyword>
<evidence type="ECO:0000313" key="9">
    <source>
        <dbReference type="Proteomes" id="UP000256899"/>
    </source>
</evidence>
<dbReference type="SUPFAM" id="SSF55961">
    <property type="entry name" value="Bet v1-like"/>
    <property type="match status" value="1"/>
</dbReference>
<dbReference type="Gene3D" id="2.102.10.10">
    <property type="entry name" value="Rieske [2Fe-2S] iron-sulphur domain"/>
    <property type="match status" value="1"/>
</dbReference>
<comment type="caution">
    <text evidence="8">The sequence shown here is derived from an EMBL/GenBank/DDBJ whole genome shotgun (WGS) entry which is preliminary data.</text>
</comment>
<keyword evidence="4" id="KW-0560">Oxidoreductase</keyword>
<evidence type="ECO:0000259" key="7">
    <source>
        <dbReference type="PROSITE" id="PS51296"/>
    </source>
</evidence>
<dbReference type="PANTHER" id="PTHR43756:SF5">
    <property type="entry name" value="CHOLINE MONOOXYGENASE, CHLOROPLASTIC"/>
    <property type="match status" value="1"/>
</dbReference>
<keyword evidence="3" id="KW-0479">Metal-binding</keyword>
<evidence type="ECO:0000256" key="2">
    <source>
        <dbReference type="ARBA" id="ARBA00022714"/>
    </source>
</evidence>
<evidence type="ECO:0000313" key="8">
    <source>
        <dbReference type="EMBL" id="REL31676.1"/>
    </source>
</evidence>
<dbReference type="RefSeq" id="WP_116016696.1">
    <property type="nucleotide sequence ID" value="NZ_QUOT01000001.1"/>
</dbReference>
<feature type="domain" description="Rieske" evidence="7">
    <location>
        <begin position="29"/>
        <end position="138"/>
    </location>
</feature>
<dbReference type="Pfam" id="PF00848">
    <property type="entry name" value="Ring_hydroxyl_A"/>
    <property type="match status" value="1"/>
</dbReference>
<dbReference type="PRINTS" id="PR00090">
    <property type="entry name" value="RNGDIOXGNASE"/>
</dbReference>
<dbReference type="AlphaFoldDB" id="A0A3E0U426"/>
<accession>A0A3E0U426</accession>
<dbReference type="EMBL" id="QUOT01000001">
    <property type="protein sequence ID" value="REL31676.1"/>
    <property type="molecule type" value="Genomic_DNA"/>
</dbReference>
<dbReference type="CDD" id="cd03469">
    <property type="entry name" value="Rieske_RO_Alpha_N"/>
    <property type="match status" value="1"/>
</dbReference>
<dbReference type="Proteomes" id="UP000256899">
    <property type="component" value="Unassembled WGS sequence"/>
</dbReference>
<reference evidence="9" key="1">
    <citation type="submission" date="2018-08" db="EMBL/GenBank/DDBJ databases">
        <title>Thalassotalea euphylliae genome.</title>
        <authorList>
            <person name="Summers S."/>
            <person name="Rice S.A."/>
            <person name="Freckelton M.L."/>
            <person name="Nedved B.T."/>
            <person name="Hadfield M.G."/>
        </authorList>
    </citation>
    <scope>NUCLEOTIDE SEQUENCE [LARGE SCALE GENOMIC DNA]</scope>
    <source>
        <strain evidence="9">H3</strain>
    </source>
</reference>
<evidence type="ECO:0000256" key="5">
    <source>
        <dbReference type="ARBA" id="ARBA00023004"/>
    </source>
</evidence>
<organism evidence="8 9">
    <name type="scientific">Thalassotalea euphylliae</name>
    <dbReference type="NCBI Taxonomy" id="1655234"/>
    <lineage>
        <taxon>Bacteria</taxon>
        <taxon>Pseudomonadati</taxon>
        <taxon>Pseudomonadota</taxon>
        <taxon>Gammaproteobacteria</taxon>
        <taxon>Alteromonadales</taxon>
        <taxon>Colwelliaceae</taxon>
        <taxon>Thalassotalea</taxon>
    </lineage>
</organism>
<dbReference type="CDD" id="cd00680">
    <property type="entry name" value="RHO_alpha_C"/>
    <property type="match status" value="1"/>
</dbReference>
<keyword evidence="2" id="KW-0001">2Fe-2S</keyword>
<dbReference type="InterPro" id="IPR036922">
    <property type="entry name" value="Rieske_2Fe-2S_sf"/>
</dbReference>
<dbReference type="InterPro" id="IPR015879">
    <property type="entry name" value="Ring_hydroxy_dOase_asu_C_dom"/>
</dbReference>
<gene>
    <name evidence="8" type="ORF">DXX94_13635</name>
</gene>
<comment type="cofactor">
    <cofactor evidence="1">
        <name>Fe cation</name>
        <dbReference type="ChEBI" id="CHEBI:24875"/>
    </cofactor>
</comment>
<keyword evidence="6" id="KW-0411">Iron-sulfur</keyword>
<evidence type="ECO:0000256" key="3">
    <source>
        <dbReference type="ARBA" id="ARBA00022723"/>
    </source>
</evidence>
<proteinExistence type="predicted"/>